<gene>
    <name evidence="4" type="ORF">DFH08DRAFT_363104</name>
</gene>
<keyword evidence="5" id="KW-1185">Reference proteome</keyword>
<dbReference type="PANTHER" id="PTHR12203">
    <property type="entry name" value="KDEL LYS-ASP-GLU-LEU CONTAINING - RELATED"/>
    <property type="match status" value="1"/>
</dbReference>
<reference evidence="4" key="1">
    <citation type="submission" date="2023-03" db="EMBL/GenBank/DDBJ databases">
        <title>Massive genome expansion in bonnet fungi (Mycena s.s.) driven by repeated elements and novel gene families across ecological guilds.</title>
        <authorList>
            <consortium name="Lawrence Berkeley National Laboratory"/>
            <person name="Harder C.B."/>
            <person name="Miyauchi S."/>
            <person name="Viragh M."/>
            <person name="Kuo A."/>
            <person name="Thoen E."/>
            <person name="Andreopoulos B."/>
            <person name="Lu D."/>
            <person name="Skrede I."/>
            <person name="Drula E."/>
            <person name="Henrissat B."/>
            <person name="Morin E."/>
            <person name="Kohler A."/>
            <person name="Barry K."/>
            <person name="LaButti K."/>
            <person name="Morin E."/>
            <person name="Salamov A."/>
            <person name="Lipzen A."/>
            <person name="Mereny Z."/>
            <person name="Hegedus B."/>
            <person name="Baldrian P."/>
            <person name="Stursova M."/>
            <person name="Weitz H."/>
            <person name="Taylor A."/>
            <person name="Grigoriev I.V."/>
            <person name="Nagy L.G."/>
            <person name="Martin F."/>
            <person name="Kauserud H."/>
        </authorList>
    </citation>
    <scope>NUCLEOTIDE SEQUENCE</scope>
    <source>
        <strain evidence="4">CBHHK002</strain>
    </source>
</reference>
<sequence>MEWWLKWGAACAARAGTVFAAPFVSHLLPLRLGSVPPTYVNYFLGPARDFWNVSNAKVDALFARQSSTLEQAIARYSLRNNRPPPPTYDKWFQFARDHSCLIDEYAQISRDFEPFYQLAKDDPTYFKKMVDKATPQVQEEGRGLKTGVFAGNKFAFTDEQFTLYTGDWPRTFGRFESFVPNMSIIINGRDEPRVVFNYRQPDMRSKALNASDSTPFRHTPRPTGSYFQDEMKCTIPMRTAGFSGLANDASGFMLFASSTDFTTDMYPVMSMTKISPCFADILVPSEFYYTDSWWSPSYGYANNITWDNKEDKLYWRGMTSGGWVYGENYHAFPRFRLIDIGRKHKNLMNVKLSGFHDGLCGEDCDADFIKQEYSIATSSSPREEVYKYKYLFDVDGNSFSGRYLGLLRSGSLVFKSTVFSEYFNDWLRPFEHYIPVLPDLSDLVEKLEWAVAHDDQARAIQQAGQVFAERVLTDAQNDCYFSAVMLEWGRLYGMGAEAEQGQQGHPPGPVDIELATD</sequence>
<dbReference type="EMBL" id="JARIHO010000005">
    <property type="protein sequence ID" value="KAJ7361005.1"/>
    <property type="molecule type" value="Genomic_DNA"/>
</dbReference>
<organism evidence="4 5">
    <name type="scientific">Mycena albidolilacea</name>
    <dbReference type="NCBI Taxonomy" id="1033008"/>
    <lineage>
        <taxon>Eukaryota</taxon>
        <taxon>Fungi</taxon>
        <taxon>Dikarya</taxon>
        <taxon>Basidiomycota</taxon>
        <taxon>Agaricomycotina</taxon>
        <taxon>Agaricomycetes</taxon>
        <taxon>Agaricomycetidae</taxon>
        <taxon>Agaricales</taxon>
        <taxon>Marasmiineae</taxon>
        <taxon>Mycenaceae</taxon>
        <taxon>Mycena</taxon>
    </lineage>
</organism>
<evidence type="ECO:0000313" key="4">
    <source>
        <dbReference type="EMBL" id="KAJ7361005.1"/>
    </source>
</evidence>
<proteinExistence type="inferred from homology"/>
<keyword evidence="2 4" id="KW-0808">Transferase</keyword>
<dbReference type="AlphaFoldDB" id="A0AAD7AJU7"/>
<dbReference type="Pfam" id="PF05686">
    <property type="entry name" value="Glyco_transf_90"/>
    <property type="match status" value="1"/>
</dbReference>
<protein>
    <submittedName>
        <fullName evidence="4">Glycosyl transferase family 90-domain-containing protein</fullName>
    </submittedName>
</protein>
<dbReference type="PANTHER" id="PTHR12203:SF35">
    <property type="entry name" value="PROTEIN O-GLUCOSYLTRANSFERASE 1"/>
    <property type="match status" value="1"/>
</dbReference>
<evidence type="ECO:0000256" key="1">
    <source>
        <dbReference type="ARBA" id="ARBA00010118"/>
    </source>
</evidence>
<evidence type="ECO:0000313" key="5">
    <source>
        <dbReference type="Proteomes" id="UP001218218"/>
    </source>
</evidence>
<evidence type="ECO:0000259" key="3">
    <source>
        <dbReference type="SMART" id="SM00672"/>
    </source>
</evidence>
<feature type="domain" description="Glycosyl transferase CAP10" evidence="3">
    <location>
        <begin position="252"/>
        <end position="488"/>
    </location>
</feature>
<accession>A0AAD7AJU7</accession>
<evidence type="ECO:0000256" key="2">
    <source>
        <dbReference type="ARBA" id="ARBA00022679"/>
    </source>
</evidence>
<dbReference type="InterPro" id="IPR006598">
    <property type="entry name" value="CAP10"/>
</dbReference>
<dbReference type="GO" id="GO:0016740">
    <property type="term" value="F:transferase activity"/>
    <property type="evidence" value="ECO:0007669"/>
    <property type="project" value="UniProtKB-KW"/>
</dbReference>
<comment type="similarity">
    <text evidence="1">Belongs to the glycosyltransferase 90 family.</text>
</comment>
<dbReference type="SMART" id="SM00672">
    <property type="entry name" value="CAP10"/>
    <property type="match status" value="1"/>
</dbReference>
<comment type="caution">
    <text evidence="4">The sequence shown here is derived from an EMBL/GenBank/DDBJ whole genome shotgun (WGS) entry which is preliminary data.</text>
</comment>
<name>A0AAD7AJU7_9AGAR</name>
<dbReference type="Proteomes" id="UP001218218">
    <property type="component" value="Unassembled WGS sequence"/>
</dbReference>
<dbReference type="InterPro" id="IPR051091">
    <property type="entry name" value="O-Glucosyltr/Glycosyltrsf_90"/>
</dbReference>